<dbReference type="EMBL" id="LCWV01000011">
    <property type="protein sequence ID" value="PWI69551.1"/>
    <property type="molecule type" value="Genomic_DNA"/>
</dbReference>
<evidence type="ECO:0000313" key="2">
    <source>
        <dbReference type="EMBL" id="KAK4083097.1"/>
    </source>
</evidence>
<accession>A0A2U3E4V9</accession>
<proteinExistence type="predicted"/>
<feature type="signal peptide" evidence="1">
    <location>
        <begin position="1"/>
        <end position="17"/>
    </location>
</feature>
<feature type="chain" id="PRO_5015680687" evidence="1">
    <location>
        <begin position="18"/>
        <end position="285"/>
    </location>
</feature>
<sequence>MGAAFLFTRVLCFTAQSFQVWHDGPGEAWVTFASNWRAAHEQERLNGVLVARTRLIDVIDNRTQRSLAFEDLERPNVSQCSLVEISRQGDGPRSTATIEQCAEAGRGLTTTWPVFGSLGILSLERLSILTKGNMINFALVTAMALAALAAADSPSLSQADGGRALLISKEMSNFERLDLEEPLNWVPAQHNQVRDMYKASLDKYDADSWARYVLEKCCEEATCTSIATHSSTPLRRWFGYLLGGGRTTKDDFIRLDTVGNATVYTTTKKCIPFHEDSGETFCMRE</sequence>
<dbReference type="Proteomes" id="UP000245956">
    <property type="component" value="Unassembled WGS sequence"/>
</dbReference>
<evidence type="ECO:0000256" key="1">
    <source>
        <dbReference type="SAM" id="SignalP"/>
    </source>
</evidence>
<dbReference type="EMBL" id="JAWRVI010000061">
    <property type="protein sequence ID" value="KAK4083097.1"/>
    <property type="molecule type" value="Genomic_DNA"/>
</dbReference>
<reference evidence="3" key="1">
    <citation type="submission" date="2015-05" db="EMBL/GenBank/DDBJ databases">
        <authorList>
            <person name="Wang D.B."/>
            <person name="Wang M."/>
        </authorList>
    </citation>
    <scope>NUCLEOTIDE SEQUENCE</scope>
    <source>
        <strain evidence="3">36-1</strain>
    </source>
</reference>
<keyword evidence="5" id="KW-1185">Reference proteome</keyword>
<evidence type="ECO:0000313" key="3">
    <source>
        <dbReference type="EMBL" id="PWI69551.1"/>
    </source>
</evidence>
<evidence type="ECO:0000313" key="4">
    <source>
        <dbReference type="Proteomes" id="UP000245956"/>
    </source>
</evidence>
<gene>
    <name evidence="3" type="ORF">PCL_00463</name>
    <name evidence="2" type="ORF">Purlil1_11041</name>
</gene>
<name>A0A2U3E4V9_PURLI</name>
<reference evidence="3 4" key="2">
    <citation type="journal article" date="2016" name="Front. Microbiol.">
        <title>Genome and transcriptome sequences reveal the specific parasitism of the nematophagous Purpureocillium lilacinum 36-1.</title>
        <authorList>
            <person name="Xie J."/>
            <person name="Li S."/>
            <person name="Mo C."/>
            <person name="Xiao X."/>
            <person name="Peng D."/>
            <person name="Wang G."/>
            <person name="Xiao Y."/>
        </authorList>
    </citation>
    <scope>NUCLEOTIDE SEQUENCE [LARGE SCALE GENOMIC DNA]</scope>
    <source>
        <strain evidence="3 4">36-1</strain>
    </source>
</reference>
<keyword evidence="1" id="KW-0732">Signal</keyword>
<protein>
    <submittedName>
        <fullName evidence="3">Uncharacterized protein</fullName>
    </submittedName>
</protein>
<evidence type="ECO:0000313" key="5">
    <source>
        <dbReference type="Proteomes" id="UP001287286"/>
    </source>
</evidence>
<organism evidence="3 4">
    <name type="scientific">Purpureocillium lilacinum</name>
    <name type="common">Paecilomyces lilacinus</name>
    <dbReference type="NCBI Taxonomy" id="33203"/>
    <lineage>
        <taxon>Eukaryota</taxon>
        <taxon>Fungi</taxon>
        <taxon>Dikarya</taxon>
        <taxon>Ascomycota</taxon>
        <taxon>Pezizomycotina</taxon>
        <taxon>Sordariomycetes</taxon>
        <taxon>Hypocreomycetidae</taxon>
        <taxon>Hypocreales</taxon>
        <taxon>Ophiocordycipitaceae</taxon>
        <taxon>Purpureocillium</taxon>
    </lineage>
</organism>
<dbReference type="AlphaFoldDB" id="A0A2U3E4V9"/>
<comment type="caution">
    <text evidence="3">The sequence shown here is derived from an EMBL/GenBank/DDBJ whole genome shotgun (WGS) entry which is preliminary data.</text>
</comment>
<reference evidence="2 5" key="4">
    <citation type="journal article" date="2024" name="Microbiol. Resour. Announc.">
        <title>Genome annotations for the ascomycete fungi Trichoderma harzianum, Trichoderma aggressivum, and Purpureocillium lilacinum.</title>
        <authorList>
            <person name="Beijen E.P.W."/>
            <person name="Ohm R.A."/>
        </authorList>
    </citation>
    <scope>NUCLEOTIDE SEQUENCE [LARGE SCALE GENOMIC DNA]</scope>
    <source>
        <strain evidence="2 5">CBS 150709</strain>
    </source>
</reference>
<reference evidence="2" key="3">
    <citation type="submission" date="2023-11" db="EMBL/GenBank/DDBJ databases">
        <authorList>
            <person name="Beijen E."/>
            <person name="Ohm R.A."/>
        </authorList>
    </citation>
    <scope>NUCLEOTIDE SEQUENCE</scope>
    <source>
        <strain evidence="2">CBS 150709</strain>
    </source>
</reference>
<dbReference type="Proteomes" id="UP001287286">
    <property type="component" value="Unassembled WGS sequence"/>
</dbReference>